<evidence type="ECO:0000313" key="2">
    <source>
        <dbReference type="EMBL" id="CAF1094196.1"/>
    </source>
</evidence>
<dbReference type="OrthoDB" id="10067637at2759"/>
<evidence type="ECO:0000313" key="3">
    <source>
        <dbReference type="Proteomes" id="UP000663879"/>
    </source>
</evidence>
<organism evidence="2 3">
    <name type="scientific">Brachionus calyciflorus</name>
    <dbReference type="NCBI Taxonomy" id="104777"/>
    <lineage>
        <taxon>Eukaryota</taxon>
        <taxon>Metazoa</taxon>
        <taxon>Spiralia</taxon>
        <taxon>Gnathifera</taxon>
        <taxon>Rotifera</taxon>
        <taxon>Eurotatoria</taxon>
        <taxon>Monogononta</taxon>
        <taxon>Pseudotrocha</taxon>
        <taxon>Ploima</taxon>
        <taxon>Brachionidae</taxon>
        <taxon>Brachionus</taxon>
    </lineage>
</organism>
<dbReference type="Proteomes" id="UP000663879">
    <property type="component" value="Unassembled WGS sequence"/>
</dbReference>
<dbReference type="AlphaFoldDB" id="A0A814NM67"/>
<feature type="domain" description="ISXO2-like transposase" evidence="1">
    <location>
        <begin position="10"/>
        <end position="72"/>
    </location>
</feature>
<evidence type="ECO:0000259" key="1">
    <source>
        <dbReference type="Pfam" id="PF12762"/>
    </source>
</evidence>
<comment type="caution">
    <text evidence="2">The sequence shown here is derived from an EMBL/GenBank/DDBJ whole genome shotgun (WGS) entry which is preliminary data.</text>
</comment>
<keyword evidence="3" id="KW-1185">Reference proteome</keyword>
<dbReference type="PANTHER" id="PTHR47163">
    <property type="entry name" value="DDE_TNP_IS1595 DOMAIN-CONTAINING PROTEIN"/>
    <property type="match status" value="1"/>
</dbReference>
<sequence length="131" mass="15162">MLVHNEDLGREQVWVLGLVERPNSDNESKCYLEIVKNRDALTLIKIICNTCEPETLIFSDSWSSYNKIKSSVEDLEDQFITKLSTKERAKLYEIKSNEKPSSSNETVEQIKKVLSNKQDPLECPEFGKYRC</sequence>
<dbReference type="InterPro" id="IPR024445">
    <property type="entry name" value="Tnp_ISXO2-like"/>
</dbReference>
<reference evidence="2" key="1">
    <citation type="submission" date="2021-02" db="EMBL/GenBank/DDBJ databases">
        <authorList>
            <person name="Nowell W R."/>
        </authorList>
    </citation>
    <scope>NUCLEOTIDE SEQUENCE</scope>
    <source>
        <strain evidence="2">Ploen Becks lab</strain>
    </source>
</reference>
<dbReference type="InterPro" id="IPR053164">
    <property type="entry name" value="IS1016-like_transposase"/>
</dbReference>
<dbReference type="EMBL" id="CAJNOC010007215">
    <property type="protein sequence ID" value="CAF1094196.1"/>
    <property type="molecule type" value="Genomic_DNA"/>
</dbReference>
<dbReference type="Pfam" id="PF12762">
    <property type="entry name" value="DDE_Tnp_IS1595"/>
    <property type="match status" value="1"/>
</dbReference>
<gene>
    <name evidence="2" type="ORF">OXX778_LOCUS20821</name>
</gene>
<name>A0A814NM67_9BILA</name>
<protein>
    <recommendedName>
        <fullName evidence="1">ISXO2-like transposase domain-containing protein</fullName>
    </recommendedName>
</protein>
<dbReference type="PANTHER" id="PTHR47163:SF3">
    <property type="entry name" value="PROTEIN CBG18017"/>
    <property type="match status" value="1"/>
</dbReference>
<accession>A0A814NM67</accession>
<proteinExistence type="predicted"/>